<keyword evidence="4 5" id="KW-0472">Membrane</keyword>
<evidence type="ECO:0000256" key="1">
    <source>
        <dbReference type="ARBA" id="ARBA00022475"/>
    </source>
</evidence>
<reference evidence="7" key="1">
    <citation type="submission" date="2018-12" db="EMBL/GenBank/DDBJ databases">
        <authorList>
            <person name="Sun L."/>
            <person name="Chen Z."/>
        </authorList>
    </citation>
    <scope>NUCLEOTIDE SEQUENCE [LARGE SCALE GENOMIC DNA]</scope>
    <source>
        <strain evidence="7">3-2-2</strain>
    </source>
</reference>
<feature type="domain" description="Lipopolysaccharide assembly protein A" evidence="6">
    <location>
        <begin position="24"/>
        <end position="80"/>
    </location>
</feature>
<evidence type="ECO:0000256" key="2">
    <source>
        <dbReference type="ARBA" id="ARBA00022692"/>
    </source>
</evidence>
<dbReference type="Proteomes" id="UP000287156">
    <property type="component" value="Unassembled WGS sequence"/>
</dbReference>
<keyword evidence="1" id="KW-1003">Cell membrane</keyword>
<evidence type="ECO:0000313" key="7">
    <source>
        <dbReference type="EMBL" id="RST70303.1"/>
    </source>
</evidence>
<evidence type="ECO:0000256" key="4">
    <source>
        <dbReference type="ARBA" id="ARBA00023136"/>
    </source>
</evidence>
<feature type="transmembrane region" description="Helical" evidence="5">
    <location>
        <begin position="41"/>
        <end position="62"/>
    </location>
</feature>
<dbReference type="AlphaFoldDB" id="A0A429XSV3"/>
<evidence type="ECO:0000256" key="5">
    <source>
        <dbReference type="SAM" id="Phobius"/>
    </source>
</evidence>
<evidence type="ECO:0000256" key="3">
    <source>
        <dbReference type="ARBA" id="ARBA00022989"/>
    </source>
</evidence>
<dbReference type="Pfam" id="PF06305">
    <property type="entry name" value="LapA_dom"/>
    <property type="match status" value="1"/>
</dbReference>
<keyword evidence="8" id="KW-1185">Reference proteome</keyword>
<protein>
    <submittedName>
        <fullName evidence="7">DUF1049 domain-containing protein</fullName>
    </submittedName>
</protein>
<evidence type="ECO:0000313" key="8">
    <source>
        <dbReference type="Proteomes" id="UP000287156"/>
    </source>
</evidence>
<keyword evidence="3 5" id="KW-1133">Transmembrane helix</keyword>
<dbReference type="GO" id="GO:0005886">
    <property type="term" value="C:plasma membrane"/>
    <property type="evidence" value="ECO:0007669"/>
    <property type="project" value="InterPro"/>
</dbReference>
<name>A0A429XSV3_9BACI</name>
<gene>
    <name evidence="7" type="ORF">D4T97_020140</name>
</gene>
<dbReference type="PANTHER" id="PTHR41335">
    <property type="entry name" value="MEMBRANE PROTEIN-RELATED"/>
    <property type="match status" value="1"/>
</dbReference>
<proteinExistence type="predicted"/>
<sequence>MKRQWNLISALIVVLIIAVFSVINVEPVTVNYLFGKAEWPLILVIIGSVLLGALLAGLIGMMKIYQLQRALKKTGGEIDQQS</sequence>
<dbReference type="InterPro" id="IPR010445">
    <property type="entry name" value="LapA_dom"/>
</dbReference>
<dbReference type="PANTHER" id="PTHR41335:SF1">
    <property type="entry name" value="MEMBRANE PROTEIN"/>
    <property type="match status" value="1"/>
</dbReference>
<dbReference type="RefSeq" id="WP_126052576.1">
    <property type="nucleotide sequence ID" value="NZ_QYTV02000018.1"/>
</dbReference>
<dbReference type="EMBL" id="QYTV02000018">
    <property type="protein sequence ID" value="RST70303.1"/>
    <property type="molecule type" value="Genomic_DNA"/>
</dbReference>
<keyword evidence="2 5" id="KW-0812">Transmembrane</keyword>
<evidence type="ECO:0000259" key="6">
    <source>
        <dbReference type="Pfam" id="PF06305"/>
    </source>
</evidence>
<accession>A0A429XSV3</accession>
<organism evidence="7 8">
    <name type="scientific">Siminovitchia acidinfaciens</name>
    <dbReference type="NCBI Taxonomy" id="2321395"/>
    <lineage>
        <taxon>Bacteria</taxon>
        <taxon>Bacillati</taxon>
        <taxon>Bacillota</taxon>
        <taxon>Bacilli</taxon>
        <taxon>Bacillales</taxon>
        <taxon>Bacillaceae</taxon>
        <taxon>Siminovitchia</taxon>
    </lineage>
</organism>
<comment type="caution">
    <text evidence="7">The sequence shown here is derived from an EMBL/GenBank/DDBJ whole genome shotgun (WGS) entry which is preliminary data.</text>
</comment>